<sequence length="186" mass="21283">MVATFEKFRLLHMPRDQNERADLLLKLASTQKRGQQRSVIHENLRKPKIEKQEVCCVEEKGTWMSLLLGYLGEDWLPNDATKAKMLVREVSKYTFVGQQLYRRGFSFSLLRCVDEEESKYIIQEVHEGACKMHIGGRAQAPSQLRGGGASCHYLSRKDQAFLLEEDNLPICFPTEIVSDNGTQFAS</sequence>
<reference evidence="1" key="1">
    <citation type="submission" date="2018-05" db="EMBL/GenBank/DDBJ databases">
        <title>Draft genome of Mucuna pruriens seed.</title>
        <authorList>
            <person name="Nnadi N.E."/>
            <person name="Vos R."/>
            <person name="Hasami M.H."/>
            <person name="Devisetty U.K."/>
            <person name="Aguiy J.C."/>
        </authorList>
    </citation>
    <scope>NUCLEOTIDE SEQUENCE [LARGE SCALE GENOMIC DNA]</scope>
    <source>
        <strain evidence="1">JCA_2017</strain>
    </source>
</reference>
<feature type="non-terminal residue" evidence="1">
    <location>
        <position position="1"/>
    </location>
</feature>
<evidence type="ECO:0000313" key="1">
    <source>
        <dbReference type="EMBL" id="RDX83489.1"/>
    </source>
</evidence>
<comment type="caution">
    <text evidence="1">The sequence shown here is derived from an EMBL/GenBank/DDBJ whole genome shotgun (WGS) entry which is preliminary data.</text>
</comment>
<evidence type="ECO:0008006" key="3">
    <source>
        <dbReference type="Google" id="ProtNLM"/>
    </source>
</evidence>
<dbReference type="EMBL" id="QJKJ01007342">
    <property type="protein sequence ID" value="RDX83489.1"/>
    <property type="molecule type" value="Genomic_DNA"/>
</dbReference>
<dbReference type="PANTHER" id="PTHR48475:SF2">
    <property type="entry name" value="RIBONUCLEASE H"/>
    <property type="match status" value="1"/>
</dbReference>
<protein>
    <recommendedName>
        <fullName evidence="3">RNase H type-1 domain-containing protein</fullName>
    </recommendedName>
</protein>
<keyword evidence="2" id="KW-1185">Reference proteome</keyword>
<proteinExistence type="predicted"/>
<accession>A0A371FYU3</accession>
<name>A0A371FYU3_MUCPR</name>
<organism evidence="1 2">
    <name type="scientific">Mucuna pruriens</name>
    <name type="common">Velvet bean</name>
    <name type="synonym">Dolichos pruriens</name>
    <dbReference type="NCBI Taxonomy" id="157652"/>
    <lineage>
        <taxon>Eukaryota</taxon>
        <taxon>Viridiplantae</taxon>
        <taxon>Streptophyta</taxon>
        <taxon>Embryophyta</taxon>
        <taxon>Tracheophyta</taxon>
        <taxon>Spermatophyta</taxon>
        <taxon>Magnoliopsida</taxon>
        <taxon>eudicotyledons</taxon>
        <taxon>Gunneridae</taxon>
        <taxon>Pentapetalae</taxon>
        <taxon>rosids</taxon>
        <taxon>fabids</taxon>
        <taxon>Fabales</taxon>
        <taxon>Fabaceae</taxon>
        <taxon>Papilionoideae</taxon>
        <taxon>50 kb inversion clade</taxon>
        <taxon>NPAAA clade</taxon>
        <taxon>indigoferoid/millettioid clade</taxon>
        <taxon>Phaseoleae</taxon>
        <taxon>Mucuna</taxon>
    </lineage>
</organism>
<gene>
    <name evidence="1" type="ORF">CR513_35581</name>
</gene>
<dbReference type="OrthoDB" id="5599418at2759"/>
<dbReference type="Proteomes" id="UP000257109">
    <property type="component" value="Unassembled WGS sequence"/>
</dbReference>
<evidence type="ECO:0000313" key="2">
    <source>
        <dbReference type="Proteomes" id="UP000257109"/>
    </source>
</evidence>
<dbReference type="AlphaFoldDB" id="A0A371FYU3"/>
<dbReference type="PANTHER" id="PTHR48475">
    <property type="entry name" value="RIBONUCLEASE H"/>
    <property type="match status" value="1"/>
</dbReference>